<sequence length="166" mass="18684">MQTLLPDRLDLPGAHSKDMLRLLVRDAHTLYAYWAVSDRKNGLASQHFECDYGQLTKELRLYDVTHLMFNGHNAHRTICIRLTPEADNWYITGLEADRAYMADIGVRTWEGQFVPFVRSGSVQTPRDRPAGYGAPLVTVAAEASSPHPAAYIAPSGPEHFKSYLRL</sequence>
<dbReference type="InterPro" id="IPR032585">
    <property type="entry name" value="DUF4912"/>
</dbReference>
<organism evidence="1 2">
    <name type="scientific">Paenibacillus ginsengarvi</name>
    <dbReference type="NCBI Taxonomy" id="400777"/>
    <lineage>
        <taxon>Bacteria</taxon>
        <taxon>Bacillati</taxon>
        <taxon>Bacillota</taxon>
        <taxon>Bacilli</taxon>
        <taxon>Bacillales</taxon>
        <taxon>Paenibacillaceae</taxon>
        <taxon>Paenibacillus</taxon>
    </lineage>
</organism>
<gene>
    <name evidence="1" type="ORF">D7M11_28120</name>
</gene>
<comment type="caution">
    <text evidence="1">The sequence shown here is derived from an EMBL/GenBank/DDBJ whole genome shotgun (WGS) entry which is preliminary data.</text>
</comment>
<protein>
    <submittedName>
        <fullName evidence="1">DUF4912 domain-containing protein</fullName>
    </submittedName>
</protein>
<name>A0A3B0BN19_9BACL</name>
<dbReference type="Pfam" id="PF16258">
    <property type="entry name" value="DUF4912"/>
    <property type="match status" value="1"/>
</dbReference>
<accession>A0A3B0BN19</accession>
<evidence type="ECO:0000313" key="2">
    <source>
        <dbReference type="Proteomes" id="UP000282311"/>
    </source>
</evidence>
<keyword evidence="2" id="KW-1185">Reference proteome</keyword>
<reference evidence="1 2" key="1">
    <citation type="journal article" date="2007" name="Int. J. Syst. Evol. Microbiol.">
        <title>Paenibacillus ginsengarvi sp. nov., isolated from soil from ginseng cultivation.</title>
        <authorList>
            <person name="Yoon M.H."/>
            <person name="Ten L.N."/>
            <person name="Im W.T."/>
        </authorList>
    </citation>
    <scope>NUCLEOTIDE SEQUENCE [LARGE SCALE GENOMIC DNA]</scope>
    <source>
        <strain evidence="1 2">KCTC 13059</strain>
    </source>
</reference>
<evidence type="ECO:0000313" key="1">
    <source>
        <dbReference type="EMBL" id="RKN73017.1"/>
    </source>
</evidence>
<dbReference type="Proteomes" id="UP000282311">
    <property type="component" value="Unassembled WGS sequence"/>
</dbReference>
<dbReference type="AlphaFoldDB" id="A0A3B0BN19"/>
<proteinExistence type="predicted"/>
<dbReference type="EMBL" id="RBAH01000026">
    <property type="protein sequence ID" value="RKN73017.1"/>
    <property type="molecule type" value="Genomic_DNA"/>
</dbReference>
<dbReference type="RefSeq" id="WP_120750593.1">
    <property type="nucleotide sequence ID" value="NZ_RBAH01000026.1"/>
</dbReference>
<dbReference type="OrthoDB" id="9812700at2"/>